<organism evidence="1 2">
    <name type="scientific">Aspergillus sclerotiicarbonarius (strain CBS 121057 / IBT 28362)</name>
    <dbReference type="NCBI Taxonomy" id="1448318"/>
    <lineage>
        <taxon>Eukaryota</taxon>
        <taxon>Fungi</taxon>
        <taxon>Dikarya</taxon>
        <taxon>Ascomycota</taxon>
        <taxon>Pezizomycotina</taxon>
        <taxon>Eurotiomycetes</taxon>
        <taxon>Eurotiomycetidae</taxon>
        <taxon>Eurotiales</taxon>
        <taxon>Aspergillaceae</taxon>
        <taxon>Aspergillus</taxon>
        <taxon>Aspergillus subgen. Circumdati</taxon>
    </lineage>
</organism>
<dbReference type="EMBL" id="KZ826405">
    <property type="protein sequence ID" value="PYI01860.1"/>
    <property type="molecule type" value="Genomic_DNA"/>
</dbReference>
<evidence type="ECO:0000313" key="1">
    <source>
        <dbReference type="EMBL" id="PYI01860.1"/>
    </source>
</evidence>
<proteinExistence type="predicted"/>
<keyword evidence="2" id="KW-1185">Reference proteome</keyword>
<dbReference type="AlphaFoldDB" id="A0A319DXC4"/>
<gene>
    <name evidence="1" type="ORF">BO78DRAFT_239743</name>
</gene>
<dbReference type="Proteomes" id="UP000248423">
    <property type="component" value="Unassembled WGS sequence"/>
</dbReference>
<dbReference type="VEuPathDB" id="FungiDB:BO78DRAFT_239743"/>
<reference evidence="1 2" key="1">
    <citation type="submission" date="2018-02" db="EMBL/GenBank/DDBJ databases">
        <title>The genomes of Aspergillus section Nigri reveals drivers in fungal speciation.</title>
        <authorList>
            <consortium name="DOE Joint Genome Institute"/>
            <person name="Vesth T.C."/>
            <person name="Nybo J."/>
            <person name="Theobald S."/>
            <person name="Brandl J."/>
            <person name="Frisvad J.C."/>
            <person name="Nielsen K.F."/>
            <person name="Lyhne E.K."/>
            <person name="Kogle M.E."/>
            <person name="Kuo A."/>
            <person name="Riley R."/>
            <person name="Clum A."/>
            <person name="Nolan M."/>
            <person name="Lipzen A."/>
            <person name="Salamov A."/>
            <person name="Henrissat B."/>
            <person name="Wiebenga A."/>
            <person name="De vries R.P."/>
            <person name="Grigoriev I.V."/>
            <person name="Mortensen U.H."/>
            <person name="Andersen M.R."/>
            <person name="Baker S.E."/>
        </authorList>
    </citation>
    <scope>NUCLEOTIDE SEQUENCE [LARGE SCALE GENOMIC DNA]</scope>
    <source>
        <strain evidence="1 2">CBS 121057</strain>
    </source>
</reference>
<protein>
    <submittedName>
        <fullName evidence="1">Uncharacterized protein</fullName>
    </submittedName>
</protein>
<name>A0A319DXC4_ASPSB</name>
<accession>A0A319DXC4</accession>
<sequence>MLSGFAPPRCRGLVTRPMLNHIRRSINKSSEIPRSRIPVPMYLVSKTVSCTVSMADLDPPAWAISETPRQLRCEKESSGVGSTTLCIFFCSMLEKILTLSLETRLIHTAVVLQSAPGNTKCRACDEWMNSTMLRAISSCHDANHKVDDWSRGEIQAGRHVTMTTWTSCNLRRFPPPHILRTHDPLNLKSSRCIDFHSLASRPLREILSIKFELSIAGNDRERRVRLVWLVVGLSLRSFFYFFFQSLNGSG</sequence>
<evidence type="ECO:0000313" key="2">
    <source>
        <dbReference type="Proteomes" id="UP000248423"/>
    </source>
</evidence>